<organism evidence="3 4">
    <name type="scientific">Dactylosporangium matsuzakiense</name>
    <dbReference type="NCBI Taxonomy" id="53360"/>
    <lineage>
        <taxon>Bacteria</taxon>
        <taxon>Bacillati</taxon>
        <taxon>Actinomycetota</taxon>
        <taxon>Actinomycetes</taxon>
        <taxon>Micromonosporales</taxon>
        <taxon>Micromonosporaceae</taxon>
        <taxon>Dactylosporangium</taxon>
    </lineage>
</organism>
<reference evidence="3" key="1">
    <citation type="journal article" date="2014" name="Int. J. Syst. Evol. Microbiol.">
        <title>Complete genome sequence of Corynebacterium casei LMG S-19264T (=DSM 44701T), isolated from a smear-ripened cheese.</title>
        <authorList>
            <consortium name="US DOE Joint Genome Institute (JGI-PGF)"/>
            <person name="Walter F."/>
            <person name="Albersmeier A."/>
            <person name="Kalinowski J."/>
            <person name="Ruckert C."/>
        </authorList>
    </citation>
    <scope>NUCLEOTIDE SEQUENCE</scope>
    <source>
        <strain evidence="3">VKM Ac-1321</strain>
    </source>
</reference>
<dbReference type="EMBL" id="BSFP01000013">
    <property type="protein sequence ID" value="GLL01053.1"/>
    <property type="molecule type" value="Genomic_DNA"/>
</dbReference>
<protein>
    <submittedName>
        <fullName evidence="3">Uncharacterized protein</fullName>
    </submittedName>
</protein>
<keyword evidence="2" id="KW-1133">Transmembrane helix</keyword>
<keyword evidence="2" id="KW-0472">Membrane</keyword>
<feature type="region of interest" description="Disordered" evidence="1">
    <location>
        <begin position="1"/>
        <end position="24"/>
    </location>
</feature>
<accession>A0A9W6KH08</accession>
<dbReference type="Proteomes" id="UP001143480">
    <property type="component" value="Unassembled WGS sequence"/>
</dbReference>
<evidence type="ECO:0000256" key="1">
    <source>
        <dbReference type="SAM" id="MobiDB-lite"/>
    </source>
</evidence>
<gene>
    <name evidence="3" type="ORF">GCM10017581_027940</name>
</gene>
<comment type="caution">
    <text evidence="3">The sequence shown here is derived from an EMBL/GenBank/DDBJ whole genome shotgun (WGS) entry which is preliminary data.</text>
</comment>
<sequence length="74" mass="7632">MHPGDWCQRGGGQPLFPQGARPSNYDAFAEDQHRADPQGLTFGSVALLGGVGLLGLTLWSGRRGAAAGGAARRA</sequence>
<dbReference type="AlphaFoldDB" id="A0A9W6KH08"/>
<keyword evidence="2" id="KW-0812">Transmembrane</keyword>
<dbReference type="RefSeq" id="WP_261965531.1">
    <property type="nucleotide sequence ID" value="NZ_BAAAXA010000001.1"/>
</dbReference>
<reference evidence="3" key="2">
    <citation type="submission" date="2023-01" db="EMBL/GenBank/DDBJ databases">
        <authorList>
            <person name="Sun Q."/>
            <person name="Evtushenko L."/>
        </authorList>
    </citation>
    <scope>NUCLEOTIDE SEQUENCE</scope>
    <source>
        <strain evidence="3">VKM Ac-1321</strain>
    </source>
</reference>
<name>A0A9W6KH08_9ACTN</name>
<evidence type="ECO:0000313" key="3">
    <source>
        <dbReference type="EMBL" id="GLL01053.1"/>
    </source>
</evidence>
<feature type="transmembrane region" description="Helical" evidence="2">
    <location>
        <begin position="40"/>
        <end position="59"/>
    </location>
</feature>
<evidence type="ECO:0000256" key="2">
    <source>
        <dbReference type="SAM" id="Phobius"/>
    </source>
</evidence>
<proteinExistence type="predicted"/>
<evidence type="ECO:0000313" key="4">
    <source>
        <dbReference type="Proteomes" id="UP001143480"/>
    </source>
</evidence>
<keyword evidence="4" id="KW-1185">Reference proteome</keyword>